<dbReference type="AlphaFoldDB" id="A0A813UA51"/>
<dbReference type="Proteomes" id="UP000681722">
    <property type="component" value="Unassembled WGS sequence"/>
</dbReference>
<dbReference type="Proteomes" id="UP000682733">
    <property type="component" value="Unassembled WGS sequence"/>
</dbReference>
<reference evidence="1" key="1">
    <citation type="submission" date="2021-02" db="EMBL/GenBank/DDBJ databases">
        <authorList>
            <person name="Nowell W R."/>
        </authorList>
    </citation>
    <scope>NUCLEOTIDE SEQUENCE</scope>
</reference>
<evidence type="ECO:0000313" key="5">
    <source>
        <dbReference type="Proteomes" id="UP000663829"/>
    </source>
</evidence>
<dbReference type="EMBL" id="CAJOBA010002983">
    <property type="protein sequence ID" value="CAF3666412.1"/>
    <property type="molecule type" value="Genomic_DNA"/>
</dbReference>
<evidence type="ECO:0000313" key="4">
    <source>
        <dbReference type="EMBL" id="CAF3666412.1"/>
    </source>
</evidence>
<name>A0A813UA51_9BILA</name>
<keyword evidence="5" id="KW-1185">Reference proteome</keyword>
<organism evidence="1 5">
    <name type="scientific">Didymodactylos carnosus</name>
    <dbReference type="NCBI Taxonomy" id="1234261"/>
    <lineage>
        <taxon>Eukaryota</taxon>
        <taxon>Metazoa</taxon>
        <taxon>Spiralia</taxon>
        <taxon>Gnathifera</taxon>
        <taxon>Rotifera</taxon>
        <taxon>Eurotatoria</taxon>
        <taxon>Bdelloidea</taxon>
        <taxon>Philodinida</taxon>
        <taxon>Philodinidae</taxon>
        <taxon>Didymodactylos</taxon>
    </lineage>
</organism>
<accession>A0A813UA51</accession>
<dbReference type="Proteomes" id="UP000677228">
    <property type="component" value="Unassembled WGS sequence"/>
</dbReference>
<evidence type="ECO:0000313" key="2">
    <source>
        <dbReference type="EMBL" id="CAF0882937.1"/>
    </source>
</evidence>
<dbReference type="EMBL" id="CAJNOQ010000662">
    <property type="protein sequence ID" value="CAF0825975.1"/>
    <property type="molecule type" value="Genomic_DNA"/>
</dbReference>
<dbReference type="EMBL" id="CAJOBC010000662">
    <property type="protein sequence ID" value="CAF3612780.1"/>
    <property type="molecule type" value="Genomic_DNA"/>
</dbReference>
<proteinExistence type="predicted"/>
<gene>
    <name evidence="1" type="ORF">GPM918_LOCUS4799</name>
    <name evidence="2" type="ORF">OVA965_LOCUS8716</name>
    <name evidence="3" type="ORF">SRO942_LOCUS4800</name>
    <name evidence="4" type="ORF">TMI583_LOCUS8712</name>
</gene>
<dbReference type="EMBL" id="CAJNOK010002982">
    <property type="protein sequence ID" value="CAF0882937.1"/>
    <property type="molecule type" value="Genomic_DNA"/>
</dbReference>
<dbReference type="Proteomes" id="UP000663829">
    <property type="component" value="Unassembled WGS sequence"/>
</dbReference>
<comment type="caution">
    <text evidence="1">The sequence shown here is derived from an EMBL/GenBank/DDBJ whole genome shotgun (WGS) entry which is preliminary data.</text>
</comment>
<evidence type="ECO:0000313" key="1">
    <source>
        <dbReference type="EMBL" id="CAF0825975.1"/>
    </source>
</evidence>
<sequence>MTATNFARVFEYALANANILSEIQKANLLLQRSYTTAANVDQQKTNLIRKLNTLLNDIFYGYKTKQLLKKQSLKSLELDKLNNHLLIQQLNISKDIMTNVLSCYKSLSIYDGNDDGNDVTKIE</sequence>
<protein>
    <submittedName>
        <fullName evidence="1">Uncharacterized protein</fullName>
    </submittedName>
</protein>
<evidence type="ECO:0000313" key="3">
    <source>
        <dbReference type="EMBL" id="CAF3612780.1"/>
    </source>
</evidence>